<keyword evidence="5" id="KW-1185">Reference proteome</keyword>
<evidence type="ECO:0000256" key="1">
    <source>
        <dbReference type="ARBA" id="ARBA00022679"/>
    </source>
</evidence>
<dbReference type="KEGG" id="dsh:Dshi_4162"/>
<name>A8LUF5_DINSH</name>
<dbReference type="AlphaFoldDB" id="A8LUF5"/>
<geneLocation type="plasmid" evidence="4 5">
    <name>pDSHI05</name>
</geneLocation>
<dbReference type="Proteomes" id="UP000006833">
    <property type="component" value="Plasmid pDSHI05"/>
</dbReference>
<gene>
    <name evidence="4" type="ordered locus">Dshi_4162</name>
</gene>
<dbReference type="RefSeq" id="WP_012187439.1">
    <property type="nucleotide sequence ID" value="NC_009959.1"/>
</dbReference>
<reference evidence="5" key="1">
    <citation type="journal article" date="2010" name="ISME J.">
        <title>The complete genome sequence of the algal symbiont Dinoroseobacter shibae: a hitchhiker's guide to life in the sea.</title>
        <authorList>
            <person name="Wagner-Dobler I."/>
            <person name="Ballhausen B."/>
            <person name="Berger M."/>
            <person name="Brinkhoff T."/>
            <person name="Buchholz I."/>
            <person name="Bunk B."/>
            <person name="Cypionka H."/>
            <person name="Daniel R."/>
            <person name="Drepper T."/>
            <person name="Gerdts G."/>
            <person name="Hahnke S."/>
            <person name="Han C."/>
            <person name="Jahn D."/>
            <person name="Kalhoefer D."/>
            <person name="Kiss H."/>
            <person name="Klenk H.P."/>
            <person name="Kyrpides N."/>
            <person name="Liebl W."/>
            <person name="Liesegang H."/>
            <person name="Meincke L."/>
            <person name="Pati A."/>
            <person name="Petersen J."/>
            <person name="Piekarski T."/>
            <person name="Pommerenke C."/>
            <person name="Pradella S."/>
            <person name="Pukall R."/>
            <person name="Rabus R."/>
            <person name="Stackebrandt E."/>
            <person name="Thole S."/>
            <person name="Thompson L."/>
            <person name="Tielen P."/>
            <person name="Tomasch J."/>
            <person name="von Jan M."/>
            <person name="Wanphrut N."/>
            <person name="Wichels A."/>
            <person name="Zech H."/>
            <person name="Simon M."/>
        </authorList>
    </citation>
    <scope>NUCLEOTIDE SEQUENCE [LARGE SCALE GENOMIC DNA]</scope>
    <source>
        <strain evidence="5">DSM 16493 / NCIMB 14021 / DFL 12</strain>
        <plasmid evidence="5">Plasmid pDSHI05</plasmid>
    </source>
</reference>
<dbReference type="HOGENOM" id="CLU_009583_16_0_5"/>
<sequence>MSLRRAAFAIPGDLSTPTGGYIYERRLLEGLWAQGRDVTHIRLGTSFPDPTDADMADAIAQLAALEPDRAVILDGFISATLDTRALAALPLPTVAVVHHPLALESGLDAERRDRLYRVERDNLVHIDHVVVPSPNTARTLTASYGVAADRITIARPGTDRPTRPRAPATPPLILSVGIQHPRKGHDTLLRALARLTHLDWTAVIAGKAYDPAHAALLDRLLDETGLRDRVRIAGYVADAALAELYATATVFALATRYEGYGLVFDEALAHGLPIVSCATGAVPETVPAEAGQLVPPDDAAAFATALAALLTDDALRARTAAAAARAGTRLPGWDDTAATVGAVLETL</sequence>
<feature type="domain" description="Glycosyltransferase subfamily 4-like N-terminal" evidence="3">
    <location>
        <begin position="72"/>
        <end position="159"/>
    </location>
</feature>
<evidence type="ECO:0000259" key="2">
    <source>
        <dbReference type="Pfam" id="PF00534"/>
    </source>
</evidence>
<dbReference type="Pfam" id="PF00534">
    <property type="entry name" value="Glycos_transf_1"/>
    <property type="match status" value="1"/>
</dbReference>
<organism evidence="4 5">
    <name type="scientific">Dinoroseobacter shibae (strain DSM 16493 / NCIMB 14021 / DFL 12)</name>
    <dbReference type="NCBI Taxonomy" id="398580"/>
    <lineage>
        <taxon>Bacteria</taxon>
        <taxon>Pseudomonadati</taxon>
        <taxon>Pseudomonadota</taxon>
        <taxon>Alphaproteobacteria</taxon>
        <taxon>Rhodobacterales</taxon>
        <taxon>Roseobacteraceae</taxon>
        <taxon>Dinoroseobacter</taxon>
    </lineage>
</organism>
<keyword evidence="1 4" id="KW-0808">Transferase</keyword>
<dbReference type="PANTHER" id="PTHR46401">
    <property type="entry name" value="GLYCOSYLTRANSFERASE WBBK-RELATED"/>
    <property type="match status" value="1"/>
</dbReference>
<keyword evidence="4" id="KW-0614">Plasmid</keyword>
<protein>
    <submittedName>
        <fullName evidence="4">Glycosyl transferase group 1</fullName>
    </submittedName>
</protein>
<dbReference type="GO" id="GO:0009103">
    <property type="term" value="P:lipopolysaccharide biosynthetic process"/>
    <property type="evidence" value="ECO:0007669"/>
    <property type="project" value="TreeGrafter"/>
</dbReference>
<evidence type="ECO:0000313" key="5">
    <source>
        <dbReference type="Proteomes" id="UP000006833"/>
    </source>
</evidence>
<dbReference type="eggNOG" id="COG0438">
    <property type="taxonomic scope" value="Bacteria"/>
</dbReference>
<dbReference type="CDD" id="cd03801">
    <property type="entry name" value="GT4_PimA-like"/>
    <property type="match status" value="1"/>
</dbReference>
<dbReference type="OrthoDB" id="9790710at2"/>
<dbReference type="CAZy" id="GT4">
    <property type="family name" value="Glycosyltransferase Family 4"/>
</dbReference>
<dbReference type="EMBL" id="CP000835">
    <property type="protein sequence ID" value="ABV95872.1"/>
    <property type="molecule type" value="Genomic_DNA"/>
</dbReference>
<dbReference type="InterPro" id="IPR001296">
    <property type="entry name" value="Glyco_trans_1"/>
</dbReference>
<accession>A8LUF5</accession>
<dbReference type="PANTHER" id="PTHR46401:SF2">
    <property type="entry name" value="GLYCOSYLTRANSFERASE WBBK-RELATED"/>
    <property type="match status" value="1"/>
</dbReference>
<dbReference type="Pfam" id="PF13439">
    <property type="entry name" value="Glyco_transf_4"/>
    <property type="match status" value="1"/>
</dbReference>
<evidence type="ECO:0000259" key="3">
    <source>
        <dbReference type="Pfam" id="PF13439"/>
    </source>
</evidence>
<evidence type="ECO:0000313" key="4">
    <source>
        <dbReference type="EMBL" id="ABV95872.1"/>
    </source>
</evidence>
<dbReference type="SUPFAM" id="SSF53756">
    <property type="entry name" value="UDP-Glycosyltransferase/glycogen phosphorylase"/>
    <property type="match status" value="1"/>
</dbReference>
<proteinExistence type="predicted"/>
<dbReference type="GO" id="GO:0016757">
    <property type="term" value="F:glycosyltransferase activity"/>
    <property type="evidence" value="ECO:0007669"/>
    <property type="project" value="InterPro"/>
</dbReference>
<feature type="domain" description="Glycosyl transferase family 1" evidence="2">
    <location>
        <begin position="165"/>
        <end position="324"/>
    </location>
</feature>
<dbReference type="InterPro" id="IPR028098">
    <property type="entry name" value="Glyco_trans_4-like_N"/>
</dbReference>
<dbReference type="Gene3D" id="3.40.50.2000">
    <property type="entry name" value="Glycogen Phosphorylase B"/>
    <property type="match status" value="2"/>
</dbReference>